<reference evidence="1" key="1">
    <citation type="submission" date="2022-07" db="EMBL/GenBank/DDBJ databases">
        <title>Phylogenomic reconstructions and comparative analyses of Kickxellomycotina fungi.</title>
        <authorList>
            <person name="Reynolds N.K."/>
            <person name="Stajich J.E."/>
            <person name="Barry K."/>
            <person name="Grigoriev I.V."/>
            <person name="Crous P."/>
            <person name="Smith M.E."/>
        </authorList>
    </citation>
    <scope>NUCLEOTIDE SEQUENCE</scope>
    <source>
        <strain evidence="1">NRRL 5244</strain>
    </source>
</reference>
<organism evidence="1 2">
    <name type="scientific">Linderina macrospora</name>
    <dbReference type="NCBI Taxonomy" id="4868"/>
    <lineage>
        <taxon>Eukaryota</taxon>
        <taxon>Fungi</taxon>
        <taxon>Fungi incertae sedis</taxon>
        <taxon>Zoopagomycota</taxon>
        <taxon>Kickxellomycotina</taxon>
        <taxon>Kickxellomycetes</taxon>
        <taxon>Kickxellales</taxon>
        <taxon>Kickxellaceae</taxon>
        <taxon>Linderina</taxon>
    </lineage>
</organism>
<feature type="non-terminal residue" evidence="1">
    <location>
        <position position="911"/>
    </location>
</feature>
<name>A0ACC1JC74_9FUNG</name>
<evidence type="ECO:0000313" key="1">
    <source>
        <dbReference type="EMBL" id="KAJ1945949.1"/>
    </source>
</evidence>
<gene>
    <name evidence="1" type="ORF">FBU59_002163</name>
</gene>
<dbReference type="EMBL" id="JANBPW010001137">
    <property type="protein sequence ID" value="KAJ1945949.1"/>
    <property type="molecule type" value="Genomic_DNA"/>
</dbReference>
<sequence>MESTADAHTARVRRSNTQSSAYSTYSDSQLESISRQHCFTASTVTPVDAAGIRVLVVPIGPVRQGKLTRWSNALAQFSRIPIGDLLAHVDPSTASSYGTGMDIEGAVRLSFSVSAQDEYEYLEGLQTHRQVLGVIGILDCALCEDVTAAYDQFCQVLSRHTTAVAYRCLAFDPQDDQLDDVPGVTMIPNVGASLLFYLQTQMNDFAGTMVSALTLMAKSIEDRTELLSPVDPGGGYVENDNISITSSMYSDHRDDRMSLHETSSIAAQTMTSRLSQVVASRESMQSGVEPASPDIAGRGRHGGELDRQSVLAPSAASAGGLSPLIASGSGLSLNTARQKRNDGSAANTGRLKKLQGDLYLMAGRLPDAFSAYTTSVEASRTVSDYLWQATALEGYCAALLMLCERTADRKLLHAFLSCAPRTTLKENAVARTGGGTVPLGASSSGKAARGAGGRAEDGEGSLASALTQIGDLFCQVPLLYEHSYSFAPLLHMEACIRQALVLCATRESHLGDPESALLALLRTNSLQYGSENKLSQTTSDVVSGVKNVPLRATINEWLERGWSSSFAQLSVGDQLGASSEISHLFHSIGYSRKSSFFLRQFLLLAVPILLRSSSSAAQKAAGRDRRSGSMPGTSARNSMTGRHEQVASSAFADGSSAFAAVAAAAAAAVTSTVARPSFSPSPSASSVGTPGAGAKGLFDFYATNDSAVITREWFTKPKVDLRQAVVACLDILIHSFDGQQEMASHSGRYGWLYLQTDIVRECLSIAEALPSYPHAISAAFRLVTCLSELAEIVPEAQLHGIREEQHTLKNYLQRTITLYHQRYHFDPAHNGESPEHDAELLAENAQVRTAGRDASVVDSTLHHLLSGIQLCTFPGAAQPIKTAIDPEAGREKTLFLHNPSAQMQGDVPPLL</sequence>
<protein>
    <submittedName>
        <fullName evidence="1">Uncharacterized protein</fullName>
    </submittedName>
</protein>
<accession>A0ACC1JC74</accession>
<comment type="caution">
    <text evidence="1">The sequence shown here is derived from an EMBL/GenBank/DDBJ whole genome shotgun (WGS) entry which is preliminary data.</text>
</comment>
<keyword evidence="2" id="KW-1185">Reference proteome</keyword>
<dbReference type="Proteomes" id="UP001150603">
    <property type="component" value="Unassembled WGS sequence"/>
</dbReference>
<evidence type="ECO:0000313" key="2">
    <source>
        <dbReference type="Proteomes" id="UP001150603"/>
    </source>
</evidence>
<proteinExistence type="predicted"/>